<organism evidence="2 3">
    <name type="scientific">Pleurodeles waltl</name>
    <name type="common">Iberian ribbed newt</name>
    <dbReference type="NCBI Taxonomy" id="8319"/>
    <lineage>
        <taxon>Eukaryota</taxon>
        <taxon>Metazoa</taxon>
        <taxon>Chordata</taxon>
        <taxon>Craniata</taxon>
        <taxon>Vertebrata</taxon>
        <taxon>Euteleostomi</taxon>
        <taxon>Amphibia</taxon>
        <taxon>Batrachia</taxon>
        <taxon>Caudata</taxon>
        <taxon>Salamandroidea</taxon>
        <taxon>Salamandridae</taxon>
        <taxon>Pleurodelinae</taxon>
        <taxon>Pleurodeles</taxon>
    </lineage>
</organism>
<accession>A0AAV7V1M9</accession>
<dbReference type="Proteomes" id="UP001066276">
    <property type="component" value="Chromosome 2_2"/>
</dbReference>
<gene>
    <name evidence="2" type="ORF">NDU88_004385</name>
</gene>
<evidence type="ECO:0000313" key="2">
    <source>
        <dbReference type="EMBL" id="KAJ1195103.1"/>
    </source>
</evidence>
<sequence>MANSHDLPAARATETDIAITQAPKKTPNIKVECADALQTLSTKQRPKMYSPVKHTVGEKNMPERLPYTRTESQRELSVTPLSEAEQEYKGEAPGLAVSSEERDGTHFEV</sequence>
<protein>
    <submittedName>
        <fullName evidence="2">Uncharacterized protein</fullName>
    </submittedName>
</protein>
<proteinExistence type="predicted"/>
<comment type="caution">
    <text evidence="2">The sequence shown here is derived from an EMBL/GenBank/DDBJ whole genome shotgun (WGS) entry which is preliminary data.</text>
</comment>
<evidence type="ECO:0000256" key="1">
    <source>
        <dbReference type="SAM" id="MobiDB-lite"/>
    </source>
</evidence>
<reference evidence="2" key="1">
    <citation type="journal article" date="2022" name="bioRxiv">
        <title>Sequencing and chromosome-scale assembly of the giantPleurodeles waltlgenome.</title>
        <authorList>
            <person name="Brown T."/>
            <person name="Elewa A."/>
            <person name="Iarovenko S."/>
            <person name="Subramanian E."/>
            <person name="Araus A.J."/>
            <person name="Petzold A."/>
            <person name="Susuki M."/>
            <person name="Suzuki K.-i.T."/>
            <person name="Hayashi T."/>
            <person name="Toyoda A."/>
            <person name="Oliveira C."/>
            <person name="Osipova E."/>
            <person name="Leigh N.D."/>
            <person name="Simon A."/>
            <person name="Yun M.H."/>
        </authorList>
    </citation>
    <scope>NUCLEOTIDE SEQUENCE</scope>
    <source>
        <strain evidence="2">20211129_DDA</strain>
        <tissue evidence="2">Liver</tissue>
    </source>
</reference>
<keyword evidence="3" id="KW-1185">Reference proteome</keyword>
<feature type="compositionally biased region" description="Basic and acidic residues" evidence="1">
    <location>
        <begin position="99"/>
        <end position="109"/>
    </location>
</feature>
<dbReference type="EMBL" id="JANPWB010000004">
    <property type="protein sequence ID" value="KAJ1195103.1"/>
    <property type="molecule type" value="Genomic_DNA"/>
</dbReference>
<feature type="region of interest" description="Disordered" evidence="1">
    <location>
        <begin position="42"/>
        <end position="109"/>
    </location>
</feature>
<evidence type="ECO:0000313" key="3">
    <source>
        <dbReference type="Proteomes" id="UP001066276"/>
    </source>
</evidence>
<dbReference type="AlphaFoldDB" id="A0AAV7V1M9"/>
<name>A0AAV7V1M9_PLEWA</name>